<gene>
    <name evidence="3" type="ORF">O4U47_13240</name>
</gene>
<evidence type="ECO:0000313" key="3">
    <source>
        <dbReference type="EMBL" id="MDA2805480.1"/>
    </source>
</evidence>
<protein>
    <submittedName>
        <fullName evidence="3">Uncharacterized protein</fullName>
    </submittedName>
</protein>
<reference evidence="3" key="1">
    <citation type="submission" date="2023-01" db="EMBL/GenBank/DDBJ databases">
        <title>Draft genome sequence of Nocardiopsis sp. LSu2-4 isolated from halophytes.</title>
        <authorList>
            <person name="Duangmal K."/>
            <person name="Chantavorakit T."/>
        </authorList>
    </citation>
    <scope>NUCLEOTIDE SEQUENCE</scope>
    <source>
        <strain evidence="3">LSu2-4</strain>
    </source>
</reference>
<evidence type="ECO:0000256" key="2">
    <source>
        <dbReference type="SAM" id="MobiDB-lite"/>
    </source>
</evidence>
<feature type="region of interest" description="Disordered" evidence="2">
    <location>
        <begin position="70"/>
        <end position="90"/>
    </location>
</feature>
<keyword evidence="1" id="KW-0175">Coiled coil</keyword>
<name>A0ABT4TL96_9ACTN</name>
<keyword evidence="4" id="KW-1185">Reference proteome</keyword>
<dbReference type="EMBL" id="JAQFWP010000021">
    <property type="protein sequence ID" value="MDA2805480.1"/>
    <property type="molecule type" value="Genomic_DNA"/>
</dbReference>
<evidence type="ECO:0000313" key="4">
    <source>
        <dbReference type="Proteomes" id="UP001165685"/>
    </source>
</evidence>
<evidence type="ECO:0000256" key="1">
    <source>
        <dbReference type="SAM" id="Coils"/>
    </source>
</evidence>
<organism evidence="3 4">
    <name type="scientific">Nocardiopsis suaedae</name>
    <dbReference type="NCBI Taxonomy" id="3018444"/>
    <lineage>
        <taxon>Bacteria</taxon>
        <taxon>Bacillati</taxon>
        <taxon>Actinomycetota</taxon>
        <taxon>Actinomycetes</taxon>
        <taxon>Streptosporangiales</taxon>
        <taxon>Nocardiopsidaceae</taxon>
        <taxon>Nocardiopsis</taxon>
    </lineage>
</organism>
<comment type="caution">
    <text evidence="3">The sequence shown here is derived from an EMBL/GenBank/DDBJ whole genome shotgun (WGS) entry which is preliminary data.</text>
</comment>
<proteinExistence type="predicted"/>
<dbReference type="Proteomes" id="UP001165685">
    <property type="component" value="Unassembled WGS sequence"/>
</dbReference>
<feature type="compositionally biased region" description="Basic and acidic residues" evidence="2">
    <location>
        <begin position="80"/>
        <end position="90"/>
    </location>
</feature>
<accession>A0ABT4TL96</accession>
<feature type="coiled-coil region" evidence="1">
    <location>
        <begin position="9"/>
        <end position="36"/>
    </location>
</feature>
<sequence length="572" mass="58859">MKRREQSQTEQLRRALGEREAQLQEAQARLAALEASTSLQVGRALTSAAKRPGRGLVRLPRDLFRLWRRSGRTTQATGRRKPDPVRSYETEREEARLLSGAPGAPDGRLSVAGVLSAEAAEALRPYVRVVPLLPHDAQPVFESVDVDAVLVTASAAAPGAAGPWAHTGDPAAADRTRALAWVLEAASARGVPTVLLEDAPAPPALARLGFDLVHEGGAGVPLHRFNPIAADPERSAEPVRLAASRPSGAAARRLLGALGDDGPRTAEVSWEDLPDLLRSASSVVVEDAAAADRALACGARALLVGRGRDGQDRAAAVPPGAADPAAVLRELERVRRDGPLSPEEVRAVLRSVFLTDAVPVRLAEVFGKVDFAPGSAGASAVLAGRRAAVLAAPADDTAALALADDLLNQDLPPAEAVVPAEAAHLAGVERLRSFGVPVRTASGVPAGGPGHRRWAVLAREATAPWSVLWREPRGPGLLADLLCAAECSGADAVGAATVPGGGDGAWEAATADQDYVFVGGVRPDLARTELAGRGIDPGLWNRHGARLLALGPGLAAGEAAQAGAAGGVPGAP</sequence>
<dbReference type="RefSeq" id="WP_270678130.1">
    <property type="nucleotide sequence ID" value="NZ_JAQFWP010000021.1"/>
</dbReference>